<keyword evidence="3" id="KW-1185">Reference proteome</keyword>
<feature type="transmembrane region" description="Helical" evidence="1">
    <location>
        <begin position="63"/>
        <end position="87"/>
    </location>
</feature>
<dbReference type="PIRSF" id="PIRSF030092">
    <property type="entry name" value="UCP030092"/>
    <property type="match status" value="1"/>
</dbReference>
<keyword evidence="1" id="KW-0812">Transmembrane</keyword>
<sequence>MTGILSTILTLLFFIPILGFIVIFIIYKLFSKNTRHSVHKALDLTTIFFIISVHFLLKTIWGHSFFVLIILVMIVTAMAFVVVHWKVKGEIDFTKVMKGFWRFTFLFFFILYVGLTLYGLMERALFFTFSS</sequence>
<evidence type="ECO:0000313" key="2">
    <source>
        <dbReference type="EMBL" id="MBL4952578.1"/>
    </source>
</evidence>
<keyword evidence="1" id="KW-0472">Membrane</keyword>
<feature type="transmembrane region" description="Helical" evidence="1">
    <location>
        <begin position="41"/>
        <end position="57"/>
    </location>
</feature>
<accession>A0ABS1TN18</accession>
<gene>
    <name evidence="2" type="ORF">JK635_10175</name>
</gene>
<dbReference type="Proteomes" id="UP000623967">
    <property type="component" value="Unassembled WGS sequence"/>
</dbReference>
<comment type="caution">
    <text evidence="2">The sequence shown here is derived from an EMBL/GenBank/DDBJ whole genome shotgun (WGS) entry which is preliminary data.</text>
</comment>
<dbReference type="RefSeq" id="WP_202653831.1">
    <property type="nucleotide sequence ID" value="NZ_JAESWB010000168.1"/>
</dbReference>
<dbReference type="InterPro" id="IPR024515">
    <property type="entry name" value="DUF3397"/>
</dbReference>
<organism evidence="2 3">
    <name type="scientific">Neobacillus paridis</name>
    <dbReference type="NCBI Taxonomy" id="2803862"/>
    <lineage>
        <taxon>Bacteria</taxon>
        <taxon>Bacillati</taxon>
        <taxon>Bacillota</taxon>
        <taxon>Bacilli</taxon>
        <taxon>Bacillales</taxon>
        <taxon>Bacillaceae</taxon>
        <taxon>Neobacillus</taxon>
    </lineage>
</organism>
<feature type="transmembrane region" description="Helical" evidence="1">
    <location>
        <begin position="99"/>
        <end position="121"/>
    </location>
</feature>
<dbReference type="Pfam" id="PF11877">
    <property type="entry name" value="DUF3397"/>
    <property type="match status" value="1"/>
</dbReference>
<keyword evidence="1" id="KW-1133">Transmembrane helix</keyword>
<dbReference type="InterPro" id="IPR016945">
    <property type="entry name" value="UCP030092"/>
</dbReference>
<evidence type="ECO:0000313" key="3">
    <source>
        <dbReference type="Proteomes" id="UP000623967"/>
    </source>
</evidence>
<protein>
    <submittedName>
        <fullName evidence="2">DUF3397 domain-containing protein</fullName>
    </submittedName>
</protein>
<evidence type="ECO:0000256" key="1">
    <source>
        <dbReference type="SAM" id="Phobius"/>
    </source>
</evidence>
<dbReference type="EMBL" id="JAESWB010000168">
    <property type="protein sequence ID" value="MBL4952578.1"/>
    <property type="molecule type" value="Genomic_DNA"/>
</dbReference>
<name>A0ABS1TN18_9BACI</name>
<feature type="transmembrane region" description="Helical" evidence="1">
    <location>
        <begin position="6"/>
        <end position="29"/>
    </location>
</feature>
<reference evidence="2 3" key="1">
    <citation type="submission" date="2021-01" db="EMBL/GenBank/DDBJ databases">
        <title>Genome public.</title>
        <authorList>
            <person name="Liu C."/>
            <person name="Sun Q."/>
        </authorList>
    </citation>
    <scope>NUCLEOTIDE SEQUENCE [LARGE SCALE GENOMIC DNA]</scope>
    <source>
        <strain evidence="2 3">YIM B02564</strain>
    </source>
</reference>
<proteinExistence type="predicted"/>